<dbReference type="InterPro" id="IPR001623">
    <property type="entry name" value="DnaJ_domain"/>
</dbReference>
<dbReference type="PROSITE" id="PS00941">
    <property type="entry name" value="CARBOXYLESTERASE_B_2"/>
    <property type="match status" value="1"/>
</dbReference>
<dbReference type="Gene3D" id="3.40.50.1820">
    <property type="entry name" value="alpha/beta hydrolase"/>
    <property type="match status" value="1"/>
</dbReference>
<dbReference type="Gene3D" id="1.10.287.110">
    <property type="entry name" value="DnaJ domain"/>
    <property type="match status" value="1"/>
</dbReference>
<protein>
    <recommendedName>
        <fullName evidence="4">Diphthamide biosynthesis protein 4</fullName>
    </recommendedName>
</protein>
<feature type="domain" description="DPH-type MB" evidence="10">
    <location>
        <begin position="529"/>
        <end position="593"/>
    </location>
</feature>
<dbReference type="InterPro" id="IPR019826">
    <property type="entry name" value="Carboxylesterase_B_AS"/>
</dbReference>
<evidence type="ECO:0000256" key="8">
    <source>
        <dbReference type="SAM" id="MobiDB-lite"/>
    </source>
</evidence>
<dbReference type="Proteomes" id="UP000246740">
    <property type="component" value="Unassembled WGS sequence"/>
</dbReference>
<name>A0A317XZF1_9BASI</name>
<reference evidence="11 12" key="1">
    <citation type="journal article" date="2018" name="Mol. Biol. Evol.">
        <title>Broad Genomic Sampling Reveals a Smut Pathogenic Ancestry of the Fungal Clade Ustilaginomycotina.</title>
        <authorList>
            <person name="Kijpornyongpan T."/>
            <person name="Mondo S.J."/>
            <person name="Barry K."/>
            <person name="Sandor L."/>
            <person name="Lee J."/>
            <person name="Lipzen A."/>
            <person name="Pangilinan J."/>
            <person name="LaButti K."/>
            <person name="Hainaut M."/>
            <person name="Henrissat B."/>
            <person name="Grigoriev I.V."/>
            <person name="Spatafora J.W."/>
            <person name="Aime M.C."/>
        </authorList>
    </citation>
    <scope>NUCLEOTIDE SEQUENCE [LARGE SCALE GENOMIC DNA]</scope>
    <source>
        <strain evidence="11 12">MCA 3645</strain>
    </source>
</reference>
<dbReference type="PRINTS" id="PR00625">
    <property type="entry name" value="JDOMAIN"/>
</dbReference>
<dbReference type="PROSITE" id="PS50076">
    <property type="entry name" value="DNAJ_2"/>
    <property type="match status" value="1"/>
</dbReference>
<dbReference type="EMBL" id="KZ819188">
    <property type="protein sequence ID" value="PWZ03330.1"/>
    <property type="molecule type" value="Genomic_DNA"/>
</dbReference>
<dbReference type="PROSITE" id="PS00122">
    <property type="entry name" value="CARBOXYLESTERASE_B_1"/>
    <property type="match status" value="1"/>
</dbReference>
<dbReference type="InterPro" id="IPR019819">
    <property type="entry name" value="Carboxylesterase_B_CS"/>
</dbReference>
<evidence type="ECO:0000256" key="7">
    <source>
        <dbReference type="ARBA" id="ARBA00023004"/>
    </source>
</evidence>
<feature type="compositionally biased region" description="Polar residues" evidence="8">
    <location>
        <begin position="459"/>
        <end position="481"/>
    </location>
</feature>
<evidence type="ECO:0000256" key="2">
    <source>
        <dbReference type="ARBA" id="ARBA00005964"/>
    </source>
</evidence>
<feature type="region of interest" description="Disordered" evidence="8">
    <location>
        <begin position="1"/>
        <end position="70"/>
    </location>
</feature>
<dbReference type="SUPFAM" id="SSF53474">
    <property type="entry name" value="alpha/beta-Hydrolases"/>
    <property type="match status" value="1"/>
</dbReference>
<dbReference type="FunCoup" id="A0A317XZF1">
    <property type="interactions" value="2"/>
</dbReference>
<proteinExistence type="inferred from homology"/>
<evidence type="ECO:0000313" key="12">
    <source>
        <dbReference type="Proteomes" id="UP000246740"/>
    </source>
</evidence>
<gene>
    <name evidence="11" type="ORF">BCV70DRAFT_15356</name>
</gene>
<comment type="similarity">
    <text evidence="3">Belongs to the DPH4 family.</text>
</comment>
<organism evidence="11 12">
    <name type="scientific">Testicularia cyperi</name>
    <dbReference type="NCBI Taxonomy" id="1882483"/>
    <lineage>
        <taxon>Eukaryota</taxon>
        <taxon>Fungi</taxon>
        <taxon>Dikarya</taxon>
        <taxon>Basidiomycota</taxon>
        <taxon>Ustilaginomycotina</taxon>
        <taxon>Ustilaginomycetes</taxon>
        <taxon>Ustilaginales</taxon>
        <taxon>Anthracoideaceae</taxon>
        <taxon>Testicularia</taxon>
    </lineage>
</organism>
<dbReference type="SMART" id="SM00271">
    <property type="entry name" value="DnaJ"/>
    <property type="match status" value="1"/>
</dbReference>
<dbReference type="Pfam" id="PF00135">
    <property type="entry name" value="COesterase"/>
    <property type="match status" value="1"/>
</dbReference>
<comment type="function">
    <text evidence="1">Required for the first step of diphthamide biosynthesis, the transfer of 3-amino-3-carboxypropyl from S-adenosyl-L-methionine to a histidine residue. Diphthamide is a post-translational modification of histidine which occurs in elongation factor 2.</text>
</comment>
<dbReference type="PANTHER" id="PTHR43142:SF8">
    <property type="entry name" value="CARBOXYLIC ESTER HYDROLASE"/>
    <property type="match status" value="1"/>
</dbReference>
<keyword evidence="6 11" id="KW-0378">Hydrolase</keyword>
<dbReference type="InterPro" id="IPR036869">
    <property type="entry name" value="J_dom_sf"/>
</dbReference>
<dbReference type="STRING" id="1882483.A0A317XZF1"/>
<evidence type="ECO:0000256" key="4">
    <source>
        <dbReference type="ARBA" id="ARBA00021797"/>
    </source>
</evidence>
<evidence type="ECO:0000259" key="10">
    <source>
        <dbReference type="PROSITE" id="PS51074"/>
    </source>
</evidence>
<dbReference type="Pfam" id="PF05207">
    <property type="entry name" value="Zn_ribbon_CSL"/>
    <property type="match status" value="1"/>
</dbReference>
<evidence type="ECO:0000256" key="5">
    <source>
        <dbReference type="ARBA" id="ARBA00022723"/>
    </source>
</evidence>
<dbReference type="InParanoid" id="A0A317XZF1"/>
<sequence>MGQANSSFASSEAATVEIPGQGQIRGSLGSDKETSKPKSQRYTGIPFAQPPTGEHRWRRPRPLPDAHRYDSDGRTYEQFAALCPQPDNYALTNGIKFPPAQVPYSEDCLYLNIWCPVDEDGHRPREKLPVLFFIHGGWLQIGSARFENDREPSNLIGRSGVKAIVVTAAYRLNVFGFMAHDILRSEDADGLTGNYGFWDQRTALEWVHRNIEHFGGDPNNITVGGLSAGAHSTHSQLLYEFDRCQQDPTYTPIIRRVFQQSNAATWPSKPVEETHEQLDELCLLLSIPLESGPAEKIRRLREVEDVKLAKVLSLMNMHTFRATRDDRPRAFVKPDWTRAMMDGRFAAWCEVHWVCFVMGECDDEAWVYRYINTPTDKASLIRQLNNYYTYPLVAAMLPLYGVMVPKKPALTHDGDMPGTTSAADVASLYELLGVKPSATSTEIRAAYLDMVRKHHPDKLQQQQKRTTTSPDAQPNDATMSSDRLIRNLNRAYATLIDDGQRRQYDSTLATAGQSSAAAAAAAAAASPRISAVVDFESFQPMDEEGAEGSEAGLTFTYPCRCGSSYVIGEAQIRGEVDVVGCGGCSEYVRVRYDSGDLTPDEAGEIFGQVCSDSQVYIAERVLVRDLLRHVPAQNVLRYRINYRAKAIDGVLPQYKGVSHSFDDPFWWFSGLTREEEGKLKSWIQPFGIFLNGDQQAAAKEWYQGQQPHAKLIRVLSTSADIQIQHDTRWDDKADLIDDMVRIRQDLADHHM</sequence>
<feature type="region of interest" description="Disordered" evidence="8">
    <location>
        <begin position="455"/>
        <end position="481"/>
    </location>
</feature>
<feature type="compositionally biased region" description="Polar residues" evidence="8">
    <location>
        <begin position="1"/>
        <end position="13"/>
    </location>
</feature>
<dbReference type="GO" id="GO:0016787">
    <property type="term" value="F:hydrolase activity"/>
    <property type="evidence" value="ECO:0007669"/>
    <property type="project" value="UniProtKB-KW"/>
</dbReference>
<dbReference type="GO" id="GO:0046872">
    <property type="term" value="F:metal ion binding"/>
    <property type="evidence" value="ECO:0007669"/>
    <property type="project" value="UniProtKB-KW"/>
</dbReference>
<dbReference type="SUPFAM" id="SSF144217">
    <property type="entry name" value="CSL zinc finger"/>
    <property type="match status" value="1"/>
</dbReference>
<keyword evidence="12" id="KW-1185">Reference proteome</keyword>
<dbReference type="Pfam" id="PF00226">
    <property type="entry name" value="DnaJ"/>
    <property type="match status" value="1"/>
</dbReference>
<evidence type="ECO:0000313" key="11">
    <source>
        <dbReference type="EMBL" id="PWZ03330.1"/>
    </source>
</evidence>
<evidence type="ECO:0000259" key="9">
    <source>
        <dbReference type="PROSITE" id="PS50076"/>
    </source>
</evidence>
<dbReference type="OrthoDB" id="6846267at2759"/>
<dbReference type="Gene3D" id="3.10.660.10">
    <property type="entry name" value="DPH Zinc finger"/>
    <property type="match status" value="1"/>
</dbReference>
<accession>A0A317XZF1</accession>
<evidence type="ECO:0000256" key="1">
    <source>
        <dbReference type="ARBA" id="ARBA00003474"/>
    </source>
</evidence>
<dbReference type="InterPro" id="IPR002018">
    <property type="entry name" value="CarbesteraseB"/>
</dbReference>
<dbReference type="InterPro" id="IPR007872">
    <property type="entry name" value="DPH_MB_dom"/>
</dbReference>
<keyword evidence="7" id="KW-0408">Iron</keyword>
<dbReference type="CDD" id="cd06257">
    <property type="entry name" value="DnaJ"/>
    <property type="match status" value="1"/>
</dbReference>
<evidence type="ECO:0000256" key="6">
    <source>
        <dbReference type="ARBA" id="ARBA00022801"/>
    </source>
</evidence>
<dbReference type="InterPro" id="IPR036671">
    <property type="entry name" value="DPH_MB_sf"/>
</dbReference>
<dbReference type="InterPro" id="IPR029058">
    <property type="entry name" value="AB_hydrolase_fold"/>
</dbReference>
<dbReference type="PROSITE" id="PS51074">
    <property type="entry name" value="DPH_MB"/>
    <property type="match status" value="1"/>
</dbReference>
<dbReference type="SUPFAM" id="SSF46565">
    <property type="entry name" value="Chaperone J-domain"/>
    <property type="match status" value="1"/>
</dbReference>
<evidence type="ECO:0000256" key="3">
    <source>
        <dbReference type="ARBA" id="ARBA00006169"/>
    </source>
</evidence>
<comment type="similarity">
    <text evidence="2">Belongs to the type-B carboxylesterase/lipase family.</text>
</comment>
<feature type="domain" description="J" evidence="9">
    <location>
        <begin position="427"/>
        <end position="508"/>
    </location>
</feature>
<keyword evidence="5" id="KW-0479">Metal-binding</keyword>
<dbReference type="AlphaFoldDB" id="A0A317XZF1"/>
<dbReference type="PANTHER" id="PTHR43142">
    <property type="entry name" value="CARBOXYLIC ESTER HYDROLASE"/>
    <property type="match status" value="1"/>
</dbReference>